<evidence type="ECO:0000313" key="2">
    <source>
        <dbReference type="Proteomes" id="UP001356095"/>
    </source>
</evidence>
<dbReference type="InterPro" id="IPR040632">
    <property type="entry name" value="Sulfotransfer_4"/>
</dbReference>
<proteinExistence type="predicted"/>
<dbReference type="Pfam" id="PF17784">
    <property type="entry name" value="Sulfotransfer_4"/>
    <property type="match status" value="1"/>
</dbReference>
<dbReference type="Gene3D" id="3.40.50.300">
    <property type="entry name" value="P-loop containing nucleotide triphosphate hydrolases"/>
    <property type="match status" value="1"/>
</dbReference>
<keyword evidence="2" id="KW-1185">Reference proteome</keyword>
<dbReference type="RefSeq" id="WP_330092853.1">
    <property type="nucleotide sequence ID" value="NZ_JAUZMY010000017.1"/>
</dbReference>
<dbReference type="SUPFAM" id="SSF52540">
    <property type="entry name" value="P-loop containing nucleoside triphosphate hydrolases"/>
    <property type="match status" value="1"/>
</dbReference>
<organism evidence="1 2">
    <name type="scientific">Nocardiopsis codii</name>
    <dbReference type="NCBI Taxonomy" id="3065942"/>
    <lineage>
        <taxon>Bacteria</taxon>
        <taxon>Bacillati</taxon>
        <taxon>Actinomycetota</taxon>
        <taxon>Actinomycetes</taxon>
        <taxon>Streptosporangiales</taxon>
        <taxon>Nocardiopsidaceae</taxon>
        <taxon>Nocardiopsis</taxon>
    </lineage>
</organism>
<sequence>MHVIGAGFPRTGTTSMKAALEQLGLGPCHHMFDVLASPDLARRWGGTASADAGDIDWAHLLEGWRSGVDWPLSFFWRELAQAHPDAKIVLTVRDPHRWYASMLATIFEVTRKACAEDEDARVSVEFQRIMPLLDRMWRASFGAPLGSVPSEEVAVAAFERHTEQVRAEVPGERLLVYRTGEGWERLCAFLGTDVPDGPFPHLNDTEAMLKRQESRIGGTTAV</sequence>
<gene>
    <name evidence="1" type="ORF">Q8791_17830</name>
</gene>
<comment type="caution">
    <text evidence="1">The sequence shown here is derived from an EMBL/GenBank/DDBJ whole genome shotgun (WGS) entry which is preliminary data.</text>
</comment>
<dbReference type="PANTHER" id="PTHR36978:SF4">
    <property type="entry name" value="P-LOOP CONTAINING NUCLEOSIDE TRIPHOSPHATE HYDROLASE PROTEIN"/>
    <property type="match status" value="1"/>
</dbReference>
<name>A0ABU7KA13_9ACTN</name>
<accession>A0ABU7KA13</accession>
<dbReference type="PANTHER" id="PTHR36978">
    <property type="entry name" value="P-LOOP CONTAINING NUCLEOTIDE TRIPHOSPHATE HYDROLASE"/>
    <property type="match status" value="1"/>
</dbReference>
<dbReference type="EMBL" id="JAUZMY010000017">
    <property type="protein sequence ID" value="MEE2039076.1"/>
    <property type="molecule type" value="Genomic_DNA"/>
</dbReference>
<protein>
    <submittedName>
        <fullName evidence="1">Sulfotransferase</fullName>
    </submittedName>
</protein>
<reference evidence="1 2" key="1">
    <citation type="submission" date="2023-08" db="EMBL/GenBank/DDBJ databases">
        <authorList>
            <person name="Girao M."/>
            <person name="Carvalho M.F."/>
        </authorList>
    </citation>
    <scope>NUCLEOTIDE SEQUENCE [LARGE SCALE GENOMIC DNA]</scope>
    <source>
        <strain evidence="1 2">CT-R113</strain>
    </source>
</reference>
<dbReference type="Proteomes" id="UP001356095">
    <property type="component" value="Unassembled WGS sequence"/>
</dbReference>
<dbReference type="InterPro" id="IPR027417">
    <property type="entry name" value="P-loop_NTPase"/>
</dbReference>
<evidence type="ECO:0000313" key="1">
    <source>
        <dbReference type="EMBL" id="MEE2039076.1"/>
    </source>
</evidence>